<evidence type="ECO:0000256" key="6">
    <source>
        <dbReference type="PROSITE-ProRule" id="PRU00559"/>
    </source>
</evidence>
<dbReference type="Gene3D" id="1.10.10.60">
    <property type="entry name" value="Homeodomain-like"/>
    <property type="match status" value="1"/>
</dbReference>
<evidence type="ECO:0000259" key="8">
    <source>
        <dbReference type="PROSITE" id="PS50071"/>
    </source>
</evidence>
<protein>
    <recommendedName>
        <fullName evidence="12">Homeobox domain-containing protein</fullName>
    </recommendedName>
</protein>
<evidence type="ECO:0000256" key="2">
    <source>
        <dbReference type="ARBA" id="ARBA00023125"/>
    </source>
</evidence>
<organism evidence="10 11">
    <name type="scientific">Nyssa sinensis</name>
    <dbReference type="NCBI Taxonomy" id="561372"/>
    <lineage>
        <taxon>Eukaryota</taxon>
        <taxon>Viridiplantae</taxon>
        <taxon>Streptophyta</taxon>
        <taxon>Embryophyta</taxon>
        <taxon>Tracheophyta</taxon>
        <taxon>Spermatophyta</taxon>
        <taxon>Magnoliopsida</taxon>
        <taxon>eudicotyledons</taxon>
        <taxon>Gunneridae</taxon>
        <taxon>Pentapetalae</taxon>
        <taxon>asterids</taxon>
        <taxon>Cornales</taxon>
        <taxon>Nyssaceae</taxon>
        <taxon>Nyssa</taxon>
    </lineage>
</organism>
<dbReference type="PROSITE" id="PS00027">
    <property type="entry name" value="HOMEOBOX_1"/>
    <property type="match status" value="1"/>
</dbReference>
<evidence type="ECO:0000259" key="9">
    <source>
        <dbReference type="PROSITE" id="PS51213"/>
    </source>
</evidence>
<dbReference type="GO" id="GO:0000981">
    <property type="term" value="F:DNA-binding transcription factor activity, RNA polymerase II-specific"/>
    <property type="evidence" value="ECO:0007669"/>
    <property type="project" value="InterPro"/>
</dbReference>
<dbReference type="SMART" id="SM01255">
    <property type="entry name" value="KNOX1"/>
    <property type="match status" value="1"/>
</dbReference>
<evidence type="ECO:0000256" key="1">
    <source>
        <dbReference type="ARBA" id="ARBA00004123"/>
    </source>
</evidence>
<dbReference type="Pfam" id="PF03789">
    <property type="entry name" value="ELK"/>
    <property type="match status" value="1"/>
</dbReference>
<dbReference type="Pfam" id="PF03791">
    <property type="entry name" value="KNOX2"/>
    <property type="match status" value="1"/>
</dbReference>
<dbReference type="FunFam" id="1.10.10.60:FF:000076">
    <property type="entry name" value="Homeobox protein knotted-1-like 2"/>
    <property type="match status" value="1"/>
</dbReference>
<dbReference type="SUPFAM" id="SSF46689">
    <property type="entry name" value="Homeodomain-like"/>
    <property type="match status" value="1"/>
</dbReference>
<evidence type="ECO:0000313" key="10">
    <source>
        <dbReference type="EMBL" id="KAA8529602.1"/>
    </source>
</evidence>
<dbReference type="EMBL" id="CM018044">
    <property type="protein sequence ID" value="KAA8529602.1"/>
    <property type="molecule type" value="Genomic_DNA"/>
</dbReference>
<feature type="DNA-binding region" description="Homeobox; TALE-type" evidence="5">
    <location>
        <begin position="239"/>
        <end position="302"/>
    </location>
</feature>
<feature type="region of interest" description="Disordered" evidence="7">
    <location>
        <begin position="193"/>
        <end position="216"/>
    </location>
</feature>
<dbReference type="InterPro" id="IPR008422">
    <property type="entry name" value="KN_HD"/>
</dbReference>
<dbReference type="InterPro" id="IPR005539">
    <property type="entry name" value="ELK_dom"/>
</dbReference>
<reference evidence="10 11" key="1">
    <citation type="submission" date="2019-09" db="EMBL/GenBank/DDBJ databases">
        <title>A chromosome-level genome assembly of the Chinese tupelo Nyssa sinensis.</title>
        <authorList>
            <person name="Yang X."/>
            <person name="Kang M."/>
            <person name="Yang Y."/>
            <person name="Xiong H."/>
            <person name="Wang M."/>
            <person name="Zhang Z."/>
            <person name="Wang Z."/>
            <person name="Wu H."/>
            <person name="Ma T."/>
            <person name="Liu J."/>
            <person name="Xi Z."/>
        </authorList>
    </citation>
    <scope>NUCLEOTIDE SEQUENCE [LARGE SCALE GENOMIC DNA]</scope>
    <source>
        <strain evidence="10">J267</strain>
        <tissue evidence="10">Leaf</tissue>
    </source>
</reference>
<dbReference type="Pfam" id="PF05920">
    <property type="entry name" value="Homeobox_KN"/>
    <property type="match status" value="1"/>
</dbReference>
<keyword evidence="11" id="KW-1185">Reference proteome</keyword>
<gene>
    <name evidence="10" type="ORF">F0562_034298</name>
</gene>
<evidence type="ECO:0000256" key="4">
    <source>
        <dbReference type="ARBA" id="ARBA00023242"/>
    </source>
</evidence>
<dbReference type="AlphaFoldDB" id="A0A5J5AI90"/>
<dbReference type="InterPro" id="IPR005541">
    <property type="entry name" value="KNOX2"/>
</dbReference>
<dbReference type="SMART" id="SM01256">
    <property type="entry name" value="KNOX2"/>
    <property type="match status" value="1"/>
</dbReference>
<keyword evidence="4 5" id="KW-0539">Nucleus</keyword>
<dbReference type="Pfam" id="PF03790">
    <property type="entry name" value="KNOX1"/>
    <property type="match status" value="1"/>
</dbReference>
<dbReference type="InterPro" id="IPR001356">
    <property type="entry name" value="HD"/>
</dbReference>
<evidence type="ECO:0000256" key="7">
    <source>
        <dbReference type="SAM" id="MobiDB-lite"/>
    </source>
</evidence>
<keyword evidence="2 5" id="KW-0238">DNA-binding</keyword>
<feature type="domain" description="ELK" evidence="9">
    <location>
        <begin position="218"/>
        <end position="238"/>
    </location>
</feature>
<dbReference type="PANTHER" id="PTHR11850">
    <property type="entry name" value="HOMEOBOX PROTEIN TRANSCRIPTION FACTORS"/>
    <property type="match status" value="1"/>
</dbReference>
<dbReference type="InterPro" id="IPR050224">
    <property type="entry name" value="TALE_homeobox"/>
</dbReference>
<dbReference type="InterPro" id="IPR005540">
    <property type="entry name" value="KNOX1"/>
</dbReference>
<evidence type="ECO:0000256" key="3">
    <source>
        <dbReference type="ARBA" id="ARBA00023155"/>
    </source>
</evidence>
<keyword evidence="3 5" id="KW-0371">Homeobox</keyword>
<name>A0A5J5AI90_9ASTE</name>
<evidence type="ECO:0000313" key="11">
    <source>
        <dbReference type="Proteomes" id="UP000325577"/>
    </source>
</evidence>
<dbReference type="Proteomes" id="UP000325577">
    <property type="component" value="Linkage Group LG20"/>
</dbReference>
<dbReference type="GO" id="GO:0005634">
    <property type="term" value="C:nucleus"/>
    <property type="evidence" value="ECO:0007669"/>
    <property type="project" value="UniProtKB-SubCell"/>
</dbReference>
<dbReference type="PROSITE" id="PS51213">
    <property type="entry name" value="ELK"/>
    <property type="match status" value="1"/>
</dbReference>
<evidence type="ECO:0000256" key="5">
    <source>
        <dbReference type="PROSITE-ProRule" id="PRU00108"/>
    </source>
</evidence>
<dbReference type="SMART" id="SM00389">
    <property type="entry name" value="HOX"/>
    <property type="match status" value="1"/>
</dbReference>
<dbReference type="OrthoDB" id="10056939at2759"/>
<sequence>MDEMYGFHPTADYADKVFMSPENLMTPAEYQNLLSSSDQHRMPIFGSDELISVASAISEAASITPEFQRGPRDEDDDMSSVIKAKIASHPTYPKLLQAYIDCQKVGAPPEIACLLDEIRRENDVFKRDVVSTCLGADPELDEFMENYCDILVKYKSDLSRPFDEATTFLNKIEMQLGNLCKGASMKTAFDEGAASSDEECSGGEIEVQEGQSRSEDRELKDRLLRKYGGHVSSLKLEFSKKKKKGKLPKEARQTLLEWWNLHYKWPYPTEADKISLAESTGLDQKQINNWFINQRKRHWKPSESMQSAVMDSLSGQFFTND</sequence>
<proteinExistence type="inferred from homology"/>
<comment type="similarity">
    <text evidence="6">Belongs to the TALE/KNOX homeobox family.</text>
</comment>
<dbReference type="SMART" id="SM01188">
    <property type="entry name" value="ELK"/>
    <property type="match status" value="1"/>
</dbReference>
<evidence type="ECO:0008006" key="12">
    <source>
        <dbReference type="Google" id="ProtNLM"/>
    </source>
</evidence>
<dbReference type="CDD" id="cd00086">
    <property type="entry name" value="homeodomain"/>
    <property type="match status" value="1"/>
</dbReference>
<dbReference type="GO" id="GO:0003677">
    <property type="term" value="F:DNA binding"/>
    <property type="evidence" value="ECO:0007669"/>
    <property type="project" value="UniProtKB-UniRule"/>
</dbReference>
<accession>A0A5J5AI90</accession>
<dbReference type="InterPro" id="IPR017970">
    <property type="entry name" value="Homeobox_CS"/>
</dbReference>
<comment type="subcellular location">
    <subcellularLocation>
        <location evidence="1 5">Nucleus</location>
    </subcellularLocation>
</comment>
<dbReference type="PROSITE" id="PS50071">
    <property type="entry name" value="HOMEOBOX_2"/>
    <property type="match status" value="1"/>
</dbReference>
<feature type="domain" description="Homeobox" evidence="8">
    <location>
        <begin position="238"/>
        <end position="301"/>
    </location>
</feature>
<dbReference type="InterPro" id="IPR009057">
    <property type="entry name" value="Homeodomain-like_sf"/>
</dbReference>